<dbReference type="AlphaFoldDB" id="A0A0J7J323"/>
<organism evidence="1 3">
    <name type="scientific">Marinobacter subterrani</name>
    <dbReference type="NCBI Taxonomy" id="1658765"/>
    <lineage>
        <taxon>Bacteria</taxon>
        <taxon>Pseudomonadati</taxon>
        <taxon>Pseudomonadota</taxon>
        <taxon>Gammaproteobacteria</taxon>
        <taxon>Pseudomonadales</taxon>
        <taxon>Marinobacteraceae</taxon>
        <taxon>Marinobacter</taxon>
    </lineage>
</organism>
<dbReference type="RefSeq" id="WP_048495432.1">
    <property type="nucleotide sequence ID" value="NZ_LFBU01000001.1"/>
</dbReference>
<name>A0A0J7J323_9GAMM</name>
<evidence type="ECO:0000313" key="2">
    <source>
        <dbReference type="EMBL" id="KMQ75326.1"/>
    </source>
</evidence>
<comment type="caution">
    <text evidence="1">The sequence shown here is derived from an EMBL/GenBank/DDBJ whole genome shotgun (WGS) entry which is preliminary data.</text>
</comment>
<protein>
    <submittedName>
        <fullName evidence="1">Phage tail tube protein</fullName>
    </submittedName>
</protein>
<evidence type="ECO:0000313" key="1">
    <source>
        <dbReference type="EMBL" id="KMQ72823.1"/>
    </source>
</evidence>
<dbReference type="OrthoDB" id="6399698at2"/>
<dbReference type="Proteomes" id="UP000036102">
    <property type="component" value="Unassembled WGS sequence"/>
</dbReference>
<dbReference type="Pfam" id="PF10618">
    <property type="entry name" value="Tail_tube"/>
    <property type="match status" value="1"/>
</dbReference>
<gene>
    <name evidence="2" type="ORF">Msub_11528</name>
    <name evidence="1" type="ORF">Msub_20017</name>
</gene>
<dbReference type="PATRIC" id="fig|1658765.3.peg.1521"/>
<proteinExistence type="predicted"/>
<dbReference type="EMBL" id="LFBU01000002">
    <property type="protein sequence ID" value="KMQ72823.1"/>
    <property type="molecule type" value="Genomic_DNA"/>
</dbReference>
<dbReference type="STRING" id="1658765.Msub_11528"/>
<evidence type="ECO:0000313" key="3">
    <source>
        <dbReference type="Proteomes" id="UP000036102"/>
    </source>
</evidence>
<sequence>MSQITGKATVKVDGEELLTDVDATLNVGGVSREAVMGPRGVQGHRETPEAPTLTTTVRHTENTDLLALGRITGATVLFETDTGDGYMLRRAFVTDTVELSSGNGGVRLNWSGYGVERI</sequence>
<reference evidence="1 3" key="1">
    <citation type="submission" date="2015-06" db="EMBL/GenBank/DDBJ databases">
        <title>Marinobacter subterrani, a genetically tractable neutrophilic iron-oxidizing strain isolated from the Soudan Iron Mine.</title>
        <authorList>
            <person name="Bonis B.M."/>
            <person name="Gralnick J.A."/>
        </authorList>
    </citation>
    <scope>NUCLEOTIDE SEQUENCE [LARGE SCALE GENOMIC DNA]</scope>
    <source>
        <strain evidence="1 3">JG233</strain>
    </source>
</reference>
<dbReference type="InterPro" id="IPR019596">
    <property type="entry name" value="Phage_Mu_GpM_tail_tub"/>
</dbReference>
<dbReference type="EMBL" id="LFBU01000001">
    <property type="protein sequence ID" value="KMQ75326.1"/>
    <property type="molecule type" value="Genomic_DNA"/>
</dbReference>
<accession>A0A0J7J323</accession>
<keyword evidence="3" id="KW-1185">Reference proteome</keyword>